<dbReference type="AlphaFoldDB" id="A0A0R2X8J8"/>
<dbReference type="UniPathway" id="UPA00164"/>
<dbReference type="CDD" id="cd03791">
    <property type="entry name" value="GT5_Glycogen_synthase_DULL1-like"/>
    <property type="match status" value="1"/>
</dbReference>
<dbReference type="GO" id="GO:0005978">
    <property type="term" value="P:glycogen biosynthetic process"/>
    <property type="evidence" value="ECO:0007669"/>
    <property type="project" value="UniProtKB-UniRule"/>
</dbReference>
<evidence type="ECO:0000256" key="2">
    <source>
        <dbReference type="ARBA" id="ARBA00002764"/>
    </source>
</evidence>
<dbReference type="Gene3D" id="3.40.50.2000">
    <property type="entry name" value="Glycogen Phosphorylase B"/>
    <property type="match status" value="2"/>
</dbReference>
<evidence type="ECO:0000256" key="4">
    <source>
        <dbReference type="ARBA" id="ARBA00010281"/>
    </source>
</evidence>
<dbReference type="InterPro" id="IPR001296">
    <property type="entry name" value="Glyco_trans_1"/>
</dbReference>
<comment type="similarity">
    <text evidence="4 8">Belongs to the glycosyltransferase 1 family. Bacterial/plant glycogen synthase subfamily.</text>
</comment>
<dbReference type="GO" id="GO:0009011">
    <property type="term" value="F:alpha-1,4-glucan glucosyltransferase (ADP-glucose donor) activity"/>
    <property type="evidence" value="ECO:0007669"/>
    <property type="project" value="UniProtKB-UniRule"/>
</dbReference>
<evidence type="ECO:0000259" key="9">
    <source>
        <dbReference type="Pfam" id="PF00534"/>
    </source>
</evidence>
<comment type="caution">
    <text evidence="11">The sequence shown here is derived from an EMBL/GenBank/DDBJ whole genome shotgun (WGS) entry which is preliminary data.</text>
</comment>
<dbReference type="InterPro" id="IPR013534">
    <property type="entry name" value="Starch_synth_cat_dom"/>
</dbReference>
<keyword evidence="5 8" id="KW-0328">Glycosyltransferase</keyword>
<comment type="caution">
    <text evidence="8">Lacks conserved residue(s) required for the propagation of feature annotation.</text>
</comment>
<evidence type="ECO:0000256" key="5">
    <source>
        <dbReference type="ARBA" id="ARBA00022676"/>
    </source>
</evidence>
<evidence type="ECO:0000256" key="7">
    <source>
        <dbReference type="ARBA" id="ARBA00023056"/>
    </source>
</evidence>
<dbReference type="EMBL" id="LIDN01000262">
    <property type="protein sequence ID" value="KRP32406.1"/>
    <property type="molecule type" value="Genomic_DNA"/>
</dbReference>
<proteinExistence type="inferred from homology"/>
<dbReference type="Pfam" id="PF08323">
    <property type="entry name" value="Glyco_transf_5"/>
    <property type="match status" value="1"/>
</dbReference>
<dbReference type="PANTHER" id="PTHR45825">
    <property type="entry name" value="GRANULE-BOUND STARCH SYNTHASE 1, CHLOROPLASTIC/AMYLOPLASTIC"/>
    <property type="match status" value="1"/>
</dbReference>
<dbReference type="GO" id="GO:0004373">
    <property type="term" value="F:alpha-1,4-glucan glucosyltransferase (UDP-glucose donor) activity"/>
    <property type="evidence" value="ECO:0007669"/>
    <property type="project" value="InterPro"/>
</dbReference>
<evidence type="ECO:0000256" key="3">
    <source>
        <dbReference type="ARBA" id="ARBA00004964"/>
    </source>
</evidence>
<accession>A0A0R2X8J8</accession>
<keyword evidence="7 8" id="KW-0320">Glycogen biosynthesis</keyword>
<dbReference type="Proteomes" id="UP000051220">
    <property type="component" value="Unassembled WGS sequence"/>
</dbReference>
<dbReference type="EC" id="2.4.1.21" evidence="8"/>
<keyword evidence="6 8" id="KW-0808">Transferase</keyword>
<protein>
    <recommendedName>
        <fullName evidence="8">Glycogen synthase</fullName>
        <ecNumber evidence="8">2.4.1.21</ecNumber>
    </recommendedName>
    <alternativeName>
        <fullName evidence="8">Starch [bacterial glycogen] synthase</fullName>
    </alternativeName>
</protein>
<dbReference type="SUPFAM" id="SSF53756">
    <property type="entry name" value="UDP-Glycosyltransferase/glycogen phosphorylase"/>
    <property type="match status" value="1"/>
</dbReference>
<evidence type="ECO:0000259" key="10">
    <source>
        <dbReference type="Pfam" id="PF08323"/>
    </source>
</evidence>
<name>A0A0R2X8J8_9BACT</name>
<reference evidence="11 12" key="1">
    <citation type="submission" date="2015-10" db="EMBL/GenBank/DDBJ databases">
        <title>Metagenome-Assembled Genomes uncover a global brackish microbiome.</title>
        <authorList>
            <person name="Hugerth L.W."/>
            <person name="Larsson J."/>
            <person name="Alneberg J."/>
            <person name="Lindh M.V."/>
            <person name="Legrand C."/>
            <person name="Pinhassi J."/>
            <person name="Andersson A.F."/>
        </authorList>
    </citation>
    <scope>NUCLEOTIDE SEQUENCE [LARGE SCALE GENOMIC DNA]</scope>
    <source>
        <strain evidence="11">BACL9 MAG-120924-bin69</strain>
    </source>
</reference>
<dbReference type="PANTHER" id="PTHR45825:SF11">
    <property type="entry name" value="ALPHA AMYLASE DOMAIN-CONTAINING PROTEIN"/>
    <property type="match status" value="1"/>
</dbReference>
<dbReference type="InterPro" id="IPR011835">
    <property type="entry name" value="GS/SS"/>
</dbReference>
<evidence type="ECO:0000256" key="6">
    <source>
        <dbReference type="ARBA" id="ARBA00022679"/>
    </source>
</evidence>
<organism evidence="11 12">
    <name type="scientific">Verrucomicrobia subdivision 6 bacterium BACL9 MAG-120924-bin69</name>
    <dbReference type="NCBI Taxonomy" id="1655635"/>
    <lineage>
        <taxon>Bacteria</taxon>
        <taxon>Pseudomonadati</taxon>
        <taxon>Verrucomicrobiota</taxon>
        <taxon>Verrucomicrobiia</taxon>
        <taxon>Verrucomicrobiales</taxon>
        <taxon>Verrucomicrobia subdivision 6</taxon>
    </lineage>
</organism>
<evidence type="ECO:0000313" key="12">
    <source>
        <dbReference type="Proteomes" id="UP000051220"/>
    </source>
</evidence>
<feature type="domain" description="Glycosyl transferase family 1" evidence="9">
    <location>
        <begin position="212"/>
        <end position="369"/>
    </location>
</feature>
<evidence type="ECO:0000256" key="8">
    <source>
        <dbReference type="HAMAP-Rule" id="MF_00484"/>
    </source>
</evidence>
<dbReference type="NCBIfam" id="TIGR02095">
    <property type="entry name" value="glgA"/>
    <property type="match status" value="1"/>
</dbReference>
<dbReference type="HAMAP" id="MF_00484">
    <property type="entry name" value="Glycogen_synth"/>
    <property type="match status" value="1"/>
</dbReference>
<evidence type="ECO:0000313" key="11">
    <source>
        <dbReference type="EMBL" id="KRP32406.1"/>
    </source>
</evidence>
<gene>
    <name evidence="8" type="primary">glgA</name>
    <name evidence="11" type="ORF">ABS33_06580</name>
</gene>
<comment type="catalytic activity">
    <reaction evidence="1 8">
        <text>[(1-&gt;4)-alpha-D-glucosyl](n) + ADP-alpha-D-glucose = [(1-&gt;4)-alpha-D-glucosyl](n+1) + ADP + H(+)</text>
        <dbReference type="Rhea" id="RHEA:18189"/>
        <dbReference type="Rhea" id="RHEA-COMP:9584"/>
        <dbReference type="Rhea" id="RHEA-COMP:9587"/>
        <dbReference type="ChEBI" id="CHEBI:15378"/>
        <dbReference type="ChEBI" id="CHEBI:15444"/>
        <dbReference type="ChEBI" id="CHEBI:57498"/>
        <dbReference type="ChEBI" id="CHEBI:456216"/>
        <dbReference type="EC" id="2.4.1.21"/>
    </reaction>
</comment>
<comment type="function">
    <text evidence="2 8">Synthesizes alpha-1,4-glucan chains using ADP-glucose.</text>
</comment>
<sequence>MWYGVVALFALEQDEYFDRAGVYGEGGVDYADSLERFVFFSRGAVELARYVEPTPEVIQVNDWQVGLVPAYVQALGLPMKTVCTVHNLAYQGEFSAEDFRKVGLPEGAFRPEGVEFYGKMNWLKGAIRMADGVTTVSPSYAREIQEKEQGRGLEEVLRGRGDRVTGILNGIDVVAWNPATDGCLPKSFKVGSMAGRVQCRSALEKEMGLEPANGRPIFGMVTRMAGEKGVDLAWGGVKELVRQGGRLVVLGAGDRAMEEEGRKLAQEHPKSVAVRVGYDEGLARRIFGGADFFLMPSRSEPCGLTQMYAMRYGAIPVVGRVGGLRDTVEEWDGERETGTGFLFEPTAEGLAGGVDRALAIWNEPAMMKKVRRNGMTRDWSWAAAVPAYEKVYQALVNERGS</sequence>
<evidence type="ECO:0000256" key="1">
    <source>
        <dbReference type="ARBA" id="ARBA00001478"/>
    </source>
</evidence>
<dbReference type="Pfam" id="PF00534">
    <property type="entry name" value="Glycos_transf_1"/>
    <property type="match status" value="1"/>
</dbReference>
<feature type="domain" description="Starch synthase catalytic" evidence="10">
    <location>
        <begin position="6"/>
        <end position="158"/>
    </location>
</feature>
<comment type="pathway">
    <text evidence="3 8">Glycan biosynthesis; glycogen biosynthesis.</text>
</comment>